<dbReference type="STRING" id="1160718.SU9_05016"/>
<accession>J2K5P0</accession>
<dbReference type="EMBL" id="AJGV01000041">
    <property type="protein sequence ID" value="EJJ08143.1"/>
    <property type="molecule type" value="Genomic_DNA"/>
</dbReference>
<sequence length="76" mass="8052">MRIAVDGLTPSHSATSTSLAVPCVDSATSSRNCGSVILSSTVAASRPSRPMRGREPALRGSHFFGGQQRCGERMFR</sequence>
<feature type="region of interest" description="Disordered" evidence="1">
    <location>
        <begin position="44"/>
        <end position="63"/>
    </location>
</feature>
<reference evidence="2" key="1">
    <citation type="journal article" date="2012" name="J. Bacteriol.">
        <title>Genome Sequence of Streptomyces auratus Strain AGR0001, a Phoslactomycin-Producing Actinomycete.</title>
        <authorList>
            <person name="Han X."/>
            <person name="Li M."/>
            <person name="Ding Z."/>
            <person name="Zhao J."/>
            <person name="Ji K."/>
            <person name="Wen M."/>
            <person name="Lu T."/>
        </authorList>
    </citation>
    <scope>NUCLEOTIDE SEQUENCE [LARGE SCALE GENOMIC DNA]</scope>
    <source>
        <strain evidence="2">AGR0001</strain>
    </source>
</reference>
<evidence type="ECO:0000256" key="1">
    <source>
        <dbReference type="SAM" id="MobiDB-lite"/>
    </source>
</evidence>
<dbReference type="AlphaFoldDB" id="J2K5P0"/>
<gene>
    <name evidence="2" type="ORF">SU9_05016</name>
</gene>
<comment type="caution">
    <text evidence="2">The sequence shown here is derived from an EMBL/GenBank/DDBJ whole genome shotgun (WGS) entry which is preliminary data.</text>
</comment>
<organism evidence="2">
    <name type="scientific">Streptomyces auratus AGR0001</name>
    <dbReference type="NCBI Taxonomy" id="1160718"/>
    <lineage>
        <taxon>Bacteria</taxon>
        <taxon>Bacillati</taxon>
        <taxon>Actinomycetota</taxon>
        <taxon>Actinomycetes</taxon>
        <taxon>Kitasatosporales</taxon>
        <taxon>Streptomycetaceae</taxon>
        <taxon>Streptomyces</taxon>
    </lineage>
</organism>
<evidence type="ECO:0000313" key="2">
    <source>
        <dbReference type="EMBL" id="EJJ08143.1"/>
    </source>
</evidence>
<proteinExistence type="predicted"/>
<name>J2K5P0_9ACTN</name>
<protein>
    <submittedName>
        <fullName evidence="2">Uncharacterized protein</fullName>
    </submittedName>
</protein>
<dbReference type="HOGENOM" id="CLU_2652761_0_0_11"/>